<evidence type="ECO:0000313" key="5">
    <source>
        <dbReference type="EMBL" id="MEX0386078.1"/>
    </source>
</evidence>
<reference evidence="5 6" key="1">
    <citation type="submission" date="2024-02" db="EMBL/GenBank/DDBJ databases">
        <title>New especies of Spiribacter isolated from saline water.</title>
        <authorList>
            <person name="Leon M.J."/>
            <person name="De La Haba R."/>
            <person name="Sanchez-Porro C."/>
            <person name="Ventosa A."/>
        </authorList>
    </citation>
    <scope>NUCLEOTIDE SEQUENCE [LARGE SCALE GENOMIC DNA]</scope>
    <source>
        <strain evidence="6">ag22IC4-227</strain>
    </source>
</reference>
<feature type="domain" description="Mannitol dehydrogenase N-terminal" evidence="3">
    <location>
        <begin position="30"/>
        <end position="277"/>
    </location>
</feature>
<evidence type="ECO:0000313" key="6">
    <source>
        <dbReference type="Proteomes" id="UP001556653"/>
    </source>
</evidence>
<dbReference type="InterPro" id="IPR036291">
    <property type="entry name" value="NAD(P)-bd_dom_sf"/>
</dbReference>
<dbReference type="InterPro" id="IPR023027">
    <property type="entry name" value="Mannitol_DH_CS"/>
</dbReference>
<feature type="domain" description="Mannitol dehydrogenase C-terminal" evidence="4">
    <location>
        <begin position="286"/>
        <end position="475"/>
    </location>
</feature>
<evidence type="ECO:0000259" key="4">
    <source>
        <dbReference type="Pfam" id="PF08125"/>
    </source>
</evidence>
<dbReference type="Gene3D" id="1.10.1040.10">
    <property type="entry name" value="N-(1-d-carboxylethyl)-l-norvaline Dehydrogenase, domain 2"/>
    <property type="match status" value="1"/>
</dbReference>
<proteinExistence type="predicted"/>
<dbReference type="PRINTS" id="PR00084">
    <property type="entry name" value="MTLDHDRGNASE"/>
</dbReference>
<keyword evidence="1 5" id="KW-0560">Oxidoreductase</keyword>
<dbReference type="InterPro" id="IPR013328">
    <property type="entry name" value="6PGD_dom2"/>
</dbReference>
<dbReference type="EMBL" id="JBAKFJ010000001">
    <property type="protein sequence ID" value="MEX0386078.1"/>
    <property type="molecule type" value="Genomic_DNA"/>
</dbReference>
<dbReference type="Pfam" id="PF01232">
    <property type="entry name" value="Mannitol_dh"/>
    <property type="match status" value="1"/>
</dbReference>
<dbReference type="Pfam" id="PF08125">
    <property type="entry name" value="Mannitol_dh_C"/>
    <property type="match status" value="1"/>
</dbReference>
<evidence type="ECO:0000256" key="1">
    <source>
        <dbReference type="ARBA" id="ARBA00023002"/>
    </source>
</evidence>
<organism evidence="5 6">
    <name type="scientific">Spiribacter onubensis</name>
    <dbReference type="NCBI Taxonomy" id="3122420"/>
    <lineage>
        <taxon>Bacteria</taxon>
        <taxon>Pseudomonadati</taxon>
        <taxon>Pseudomonadota</taxon>
        <taxon>Gammaproteobacteria</taxon>
        <taxon>Chromatiales</taxon>
        <taxon>Ectothiorhodospiraceae</taxon>
        <taxon>Spiribacter</taxon>
    </lineage>
</organism>
<dbReference type="InterPro" id="IPR050988">
    <property type="entry name" value="Mannitol_DH/Oxidoreductase"/>
</dbReference>
<dbReference type="InterPro" id="IPR008927">
    <property type="entry name" value="6-PGluconate_DH-like_C_sf"/>
</dbReference>
<dbReference type="PANTHER" id="PTHR43362:SF1">
    <property type="entry name" value="MANNITOL DEHYDROGENASE 2-RELATED"/>
    <property type="match status" value="1"/>
</dbReference>
<gene>
    <name evidence="5" type="ORF">V6X64_03580</name>
</gene>
<dbReference type="Gene3D" id="3.40.50.720">
    <property type="entry name" value="NAD(P)-binding Rossmann-like Domain"/>
    <property type="match status" value="1"/>
</dbReference>
<name>A0ABV3S9A8_9GAMM</name>
<accession>A0ABV3S9A8</accession>
<evidence type="ECO:0000256" key="2">
    <source>
        <dbReference type="ARBA" id="ARBA00023027"/>
    </source>
</evidence>
<dbReference type="GO" id="GO:0016491">
    <property type="term" value="F:oxidoreductase activity"/>
    <property type="evidence" value="ECO:0007669"/>
    <property type="project" value="UniProtKB-KW"/>
</dbReference>
<keyword evidence="2" id="KW-0520">NAD</keyword>
<protein>
    <submittedName>
        <fullName evidence="5">Mannitol dehydrogenase family protein</fullName>
        <ecNumber evidence="5">1.1.1.-</ecNumber>
    </submittedName>
</protein>
<keyword evidence="6" id="KW-1185">Reference proteome</keyword>
<dbReference type="Proteomes" id="UP001556653">
    <property type="component" value="Unassembled WGS sequence"/>
</dbReference>
<dbReference type="SUPFAM" id="SSF48179">
    <property type="entry name" value="6-phosphogluconate dehydrogenase C-terminal domain-like"/>
    <property type="match status" value="1"/>
</dbReference>
<sequence length="488" mass="53589">MTVRLSENTLSCLPGDVARPGYDRQELSAGIFHFGMGNFHRAHLAAYLDELMNRGLALDWGIVGGGVRPEERAGRAVLADQQWLSTLVEQSATVSRARVIGSMLDFVPPGEGAAIIERLSRPDIRIVSLTITEGGYFLDADDRFDASHPDLLADAEAPESPRTVFGLILAALRVRRDAGTAPFTVMSCDNIPHNGDVTRGTLTGLARLQDPAFAEWVAGNVAFPNGMVDRITPATTDRERRLLADEFGVTDGWPVFCEDFRQWVLEDRFPLGRPPLEQVGVQFVEDVSPFETMKLRILNAGHATIAYPAGLLGIEYVHEAMADERVGAFLERLEQTEIIPRVPAVPGIALDVYFSEIRRRFANPKIGDTIRRLCLDGSNRQPKFIVPIIRDAIADGGSLEGLALESALWCRYCAGETDAGAPIEPNDPHWETLRPIAAAARTEPARWLAQTSIYGGIGDDARFAEAFAGWLDKLWRRGTAATLEAYLQ</sequence>
<evidence type="ECO:0000259" key="3">
    <source>
        <dbReference type="Pfam" id="PF01232"/>
    </source>
</evidence>
<dbReference type="InterPro" id="IPR013118">
    <property type="entry name" value="Mannitol_DH_C"/>
</dbReference>
<dbReference type="InterPro" id="IPR000669">
    <property type="entry name" value="Mannitol_DH"/>
</dbReference>
<comment type="caution">
    <text evidence="5">The sequence shown here is derived from an EMBL/GenBank/DDBJ whole genome shotgun (WGS) entry which is preliminary data.</text>
</comment>
<dbReference type="InterPro" id="IPR013131">
    <property type="entry name" value="Mannitol_DH_N"/>
</dbReference>
<dbReference type="PROSITE" id="PS00974">
    <property type="entry name" value="MANNITOL_DHGENASE"/>
    <property type="match status" value="1"/>
</dbReference>
<dbReference type="PANTHER" id="PTHR43362">
    <property type="entry name" value="MANNITOL DEHYDROGENASE DSF1-RELATED"/>
    <property type="match status" value="1"/>
</dbReference>
<dbReference type="EC" id="1.1.1.-" evidence="5"/>
<dbReference type="RefSeq" id="WP_367966557.1">
    <property type="nucleotide sequence ID" value="NZ_JBAKFI010000001.1"/>
</dbReference>
<dbReference type="SUPFAM" id="SSF51735">
    <property type="entry name" value="NAD(P)-binding Rossmann-fold domains"/>
    <property type="match status" value="1"/>
</dbReference>